<dbReference type="CDD" id="cd22450">
    <property type="entry name" value="KH-I_ScSCP160_rpt5"/>
    <property type="match status" value="1"/>
</dbReference>
<dbReference type="InterPro" id="IPR036612">
    <property type="entry name" value="KH_dom_type_1_sf"/>
</dbReference>
<dbReference type="Proteomes" id="UP000070133">
    <property type="component" value="Unassembled WGS sequence"/>
</dbReference>
<feature type="region of interest" description="Disordered" evidence="3">
    <location>
        <begin position="132"/>
        <end position="176"/>
    </location>
</feature>
<dbReference type="EMBL" id="LFZN01000002">
    <property type="protein sequence ID" value="KXT07314.1"/>
    <property type="molecule type" value="Genomic_DNA"/>
</dbReference>
<keyword evidence="1" id="KW-0677">Repeat</keyword>
<keyword evidence="6" id="KW-1185">Reference proteome</keyword>
<keyword evidence="2" id="KW-0694">RNA-binding</keyword>
<feature type="domain" description="K Homology" evidence="4">
    <location>
        <begin position="334"/>
        <end position="422"/>
    </location>
</feature>
<dbReference type="OrthoDB" id="10027144at2759"/>
<dbReference type="Pfam" id="PF22952">
    <property type="entry name" value="KH_11"/>
    <property type="match status" value="1"/>
</dbReference>
<feature type="region of interest" description="Disordered" evidence="3">
    <location>
        <begin position="1170"/>
        <end position="1218"/>
    </location>
</feature>
<feature type="region of interest" description="Disordered" evidence="3">
    <location>
        <begin position="702"/>
        <end position="724"/>
    </location>
</feature>
<organism evidence="5 6">
    <name type="scientific">Pseudocercospora eumusae</name>
    <dbReference type="NCBI Taxonomy" id="321146"/>
    <lineage>
        <taxon>Eukaryota</taxon>
        <taxon>Fungi</taxon>
        <taxon>Dikarya</taxon>
        <taxon>Ascomycota</taxon>
        <taxon>Pezizomycotina</taxon>
        <taxon>Dothideomycetes</taxon>
        <taxon>Dothideomycetidae</taxon>
        <taxon>Mycosphaerellales</taxon>
        <taxon>Mycosphaerellaceae</taxon>
        <taxon>Pseudocercospora</taxon>
    </lineage>
</organism>
<dbReference type="Gene3D" id="3.30.1370.10">
    <property type="entry name" value="K Homology domain, type 1"/>
    <property type="match status" value="8"/>
</dbReference>
<feature type="domain" description="K Homology" evidence="4">
    <location>
        <begin position="1253"/>
        <end position="1323"/>
    </location>
</feature>
<dbReference type="SUPFAM" id="SSF54791">
    <property type="entry name" value="Eukaryotic type KH-domain (KH-domain type I)"/>
    <property type="match status" value="8"/>
</dbReference>
<dbReference type="InterPro" id="IPR054548">
    <property type="entry name" value="SCP160-like_KH"/>
</dbReference>
<evidence type="ECO:0000256" key="3">
    <source>
        <dbReference type="SAM" id="MobiDB-lite"/>
    </source>
</evidence>
<evidence type="ECO:0000313" key="5">
    <source>
        <dbReference type="EMBL" id="KXT07314.1"/>
    </source>
</evidence>
<feature type="region of interest" description="Disordered" evidence="3">
    <location>
        <begin position="856"/>
        <end position="876"/>
    </location>
</feature>
<dbReference type="CDD" id="cd22408">
    <property type="entry name" value="KH-I_Vigilin_rpt4"/>
    <property type="match status" value="1"/>
</dbReference>
<dbReference type="CDD" id="cd22448">
    <property type="entry name" value="KH-I_ScSCP160_rpt3"/>
    <property type="match status" value="1"/>
</dbReference>
<feature type="domain" description="K Homology" evidence="4">
    <location>
        <begin position="817"/>
        <end position="902"/>
    </location>
</feature>
<protein>
    <recommendedName>
        <fullName evidence="4">K Homology domain-containing protein</fullName>
    </recommendedName>
</protein>
<reference evidence="5 6" key="1">
    <citation type="submission" date="2015-07" db="EMBL/GenBank/DDBJ databases">
        <title>Comparative genomics of the Sigatoka disease complex on banana suggests a link between parallel evolutionary changes in Pseudocercospora fijiensis and Pseudocercospora eumusae and increased virulence on the banana host.</title>
        <authorList>
            <person name="Chang T.-C."/>
            <person name="Salvucci A."/>
            <person name="Crous P.W."/>
            <person name="Stergiopoulos I."/>
        </authorList>
    </citation>
    <scope>NUCLEOTIDE SEQUENCE [LARGE SCALE GENOMIC DNA]</scope>
    <source>
        <strain evidence="5 6">CBS 114824</strain>
    </source>
</reference>
<dbReference type="SMART" id="SM00322">
    <property type="entry name" value="KH"/>
    <property type="match status" value="10"/>
</dbReference>
<dbReference type="PROSITE" id="PS50084">
    <property type="entry name" value="KH_TYPE_1"/>
    <property type="match status" value="8"/>
</dbReference>
<evidence type="ECO:0000256" key="2">
    <source>
        <dbReference type="PROSITE-ProRule" id="PRU00117"/>
    </source>
</evidence>
<feature type="compositionally biased region" description="Polar residues" evidence="3">
    <location>
        <begin position="138"/>
        <end position="175"/>
    </location>
</feature>
<feature type="region of interest" description="Disordered" evidence="3">
    <location>
        <begin position="1"/>
        <end position="108"/>
    </location>
</feature>
<feature type="compositionally biased region" description="Low complexity" evidence="3">
    <location>
        <begin position="9"/>
        <end position="20"/>
    </location>
</feature>
<feature type="domain" description="K Homology" evidence="4">
    <location>
        <begin position="427"/>
        <end position="495"/>
    </location>
</feature>
<feature type="domain" description="K Homology" evidence="4">
    <location>
        <begin position="1065"/>
        <end position="1136"/>
    </location>
</feature>
<dbReference type="CDD" id="cd02394">
    <property type="entry name" value="KH-I_Vigilin_rpt6"/>
    <property type="match status" value="2"/>
</dbReference>
<dbReference type="Pfam" id="PF00013">
    <property type="entry name" value="KH_1"/>
    <property type="match status" value="7"/>
</dbReference>
<dbReference type="CDD" id="cd22449">
    <property type="entry name" value="KH-I_ScSCP160_rpt4"/>
    <property type="match status" value="1"/>
</dbReference>
<evidence type="ECO:0000256" key="1">
    <source>
        <dbReference type="ARBA" id="ARBA00022737"/>
    </source>
</evidence>
<comment type="caution">
    <text evidence="5">The sequence shown here is derived from an EMBL/GenBank/DDBJ whole genome shotgun (WGS) entry which is preliminary data.</text>
</comment>
<evidence type="ECO:0000313" key="6">
    <source>
        <dbReference type="Proteomes" id="UP000070133"/>
    </source>
</evidence>
<feature type="domain" description="K Homology" evidence="4">
    <location>
        <begin position="750"/>
        <end position="813"/>
    </location>
</feature>
<feature type="compositionally biased region" description="Polar residues" evidence="3">
    <location>
        <begin position="53"/>
        <end position="68"/>
    </location>
</feature>
<feature type="domain" description="K Homology" evidence="4">
    <location>
        <begin position="907"/>
        <end position="980"/>
    </location>
</feature>
<evidence type="ECO:0000259" key="4">
    <source>
        <dbReference type="SMART" id="SM00322"/>
    </source>
</evidence>
<dbReference type="InterPro" id="IPR004088">
    <property type="entry name" value="KH_dom_type_1"/>
</dbReference>
<feature type="domain" description="K Homology" evidence="4">
    <location>
        <begin position="984"/>
        <end position="1064"/>
    </location>
</feature>
<dbReference type="InterPro" id="IPR004087">
    <property type="entry name" value="KH_dom"/>
</dbReference>
<dbReference type="CDD" id="cd00105">
    <property type="entry name" value="KH-I"/>
    <property type="match status" value="1"/>
</dbReference>
<feature type="domain" description="K Homology" evidence="4">
    <location>
        <begin position="1137"/>
        <end position="1249"/>
    </location>
</feature>
<name>A0A139HXW6_9PEZI</name>
<proteinExistence type="predicted"/>
<sequence>MATEAPTNSGSSASAGLSAAEKLMQQHAAHESHNPTVEEVPDEDALAHPPPSSTANSLPISTDPSRVTTPAAEPTGKAAGKQPMRDASAKKPALDTQSEESFPALGAPKAAAPAAPSMWSKKPAAVAKAANGVPNGVVNGTSGATNASSRASTPMSGIVTPGSTAPSSRGPSSINLPGRNAEHIDLAPHMMTPRDQLKKPIEHILRDINKRSKANVTMKSGPGGVYRFEGVGQTDSVRSALKEVATQLCSKQQERIPIPASLRGRIVGKQGATIQAISKRTGARINISKDAPVDTQEDDDLDTMVDVLVEGDPFAVQLARQDIERIVSEHTVTASSRLRHVPAEFYPFLAAPSNHRLNALQQNRDLRMQIPHYHTWNEQAQPQLPENRQPVSFVPQAGLPISLSGDRQAVAEARAEIDRQVQELQRQLTLEQVPVERGRHQFIVGDQGTSLQDFLAETGCSVIMPPDGSDDEMLTVIGPADRIDEATNKIMELASSMAMASADIARAHANAPRGAQNHARDITRYLQQRQAIQELERIHDARIVPDSTGNWHIYARDGKNAMKARADVMALITGHPPTRFHPVQVDPFYHQHIREHAAPKIREQHGVRVVVPDGDGDILLVFEDRVPSPEYMLPRKAPKDQEVKAFEQALQQAQQQIIALMTGRASIVSRDLDAPAKFHDKIRRQVDRHHQSLEEGQIPVQVTYGGASKSTPKRAPAPNVGLRGPQDSVAALEQILRAFIEQEEKDELERGFTLSFDFPQQHANHLIGRKGEHINRLREEFDVDIQLNDGKCEIKGPEAKANACKKHILALAKKLDDEATHRLNIPPEFHKDLIGAQGSQVNRLQDRYGVRVQFPRNKQNDDDASVAEGTSRRDNQLPNEVIVKGPSKGADACRDELLSLLQYVKDNSHVATVSVAQNQLPSLIGAGGKEMEALRLETGAQIDVPNSRDTVGSDGRVEIKIRGSKKAVDEAKKMIQEKAKVFDNTVVRNLDVDRKYHRLIIGPQGSNLRQIIAQAGGPDDARLHNRMIRFPKTDADGNSIRIDGEKPVVDKICAAIEALVKEQESRTTAIVEVKPEKHRLLIGRGGETRRQLEQQFNVAINIPRQSETGPQRSQVRVTGQPEDVEKAKAHIHEATKDQEGQTVQIPRQFHHVIADNGQFFRRLRNDHKVTVDHSGQRPPPKPAAPTPSRANGSAMPLITDDPAASAGSHSWEERSLHAAEEDGDIPWVLAGPSPEAVQAARAKLDAALEAARKQDTVGFLILPDPRAYRHVIGPNGSEINRIRKKTGTKIQVPRDQNQGEAIEIQGEKAGVQEAKDIILEIVQSHA</sequence>
<dbReference type="PANTHER" id="PTHR10288">
    <property type="entry name" value="KH DOMAIN CONTAINING RNA BINDING PROTEIN"/>
    <property type="match status" value="1"/>
</dbReference>
<gene>
    <name evidence="5" type="ORF">AC578_441</name>
</gene>
<accession>A0A139HXW6</accession>
<feature type="domain" description="K Homology" evidence="4">
    <location>
        <begin position="250"/>
        <end position="328"/>
    </location>
</feature>
<dbReference type="STRING" id="321146.A0A139HXW6"/>
<feature type="compositionally biased region" description="Basic and acidic residues" evidence="3">
    <location>
        <begin position="83"/>
        <end position="93"/>
    </location>
</feature>
<dbReference type="GO" id="GO:0003723">
    <property type="term" value="F:RNA binding"/>
    <property type="evidence" value="ECO:0007669"/>
    <property type="project" value="UniProtKB-UniRule"/>
</dbReference>